<dbReference type="SUPFAM" id="SSF57716">
    <property type="entry name" value="Glucocorticoid receptor-like (DNA-binding domain)"/>
    <property type="match status" value="1"/>
</dbReference>
<dbReference type="PROSITE" id="PS51915">
    <property type="entry name" value="ZAD"/>
    <property type="match status" value="1"/>
</dbReference>
<dbReference type="PANTHER" id="PTHR24409:SF295">
    <property type="entry name" value="AZ2-RELATED"/>
    <property type="match status" value="1"/>
</dbReference>
<dbReference type="SMART" id="SM00355">
    <property type="entry name" value="ZnF_C2H2"/>
    <property type="match status" value="4"/>
</dbReference>
<dbReference type="GO" id="GO:0000981">
    <property type="term" value="F:DNA-binding transcription factor activity, RNA polymerase II-specific"/>
    <property type="evidence" value="ECO:0007669"/>
    <property type="project" value="TreeGrafter"/>
</dbReference>
<evidence type="ECO:0000256" key="4">
    <source>
        <dbReference type="ARBA" id="ARBA00022833"/>
    </source>
</evidence>
<dbReference type="PROSITE" id="PS50950">
    <property type="entry name" value="ZF_THAP"/>
    <property type="match status" value="1"/>
</dbReference>
<keyword evidence="3" id="KW-0863">Zinc-finger</keyword>
<evidence type="ECO:0000256" key="2">
    <source>
        <dbReference type="ARBA" id="ARBA00022737"/>
    </source>
</evidence>
<dbReference type="OMA" id="PTRNVEC"/>
<dbReference type="Proteomes" id="UP000076408">
    <property type="component" value="Unassembled WGS sequence"/>
</dbReference>
<keyword evidence="1" id="KW-0479">Metal-binding</keyword>
<feature type="compositionally biased region" description="Basic and acidic residues" evidence="6">
    <location>
        <begin position="181"/>
        <end position="196"/>
    </location>
</feature>
<dbReference type="PROSITE" id="PS50157">
    <property type="entry name" value="ZINC_FINGER_C2H2_2"/>
    <property type="match status" value="3"/>
</dbReference>
<evidence type="ECO:0000256" key="6">
    <source>
        <dbReference type="SAM" id="MobiDB-lite"/>
    </source>
</evidence>
<dbReference type="SMART" id="SM00868">
    <property type="entry name" value="zf-AD"/>
    <property type="match status" value="1"/>
</dbReference>
<dbReference type="GO" id="GO:0005634">
    <property type="term" value="C:nucleus"/>
    <property type="evidence" value="ECO:0007669"/>
    <property type="project" value="InterPro"/>
</dbReference>
<dbReference type="PANTHER" id="PTHR24409">
    <property type="entry name" value="ZINC FINGER PROTEIN 142"/>
    <property type="match status" value="1"/>
</dbReference>
<dbReference type="InterPro" id="IPR013087">
    <property type="entry name" value="Znf_C2H2_type"/>
</dbReference>
<dbReference type="SUPFAM" id="SSF57667">
    <property type="entry name" value="beta-beta-alpha zinc fingers"/>
    <property type="match status" value="2"/>
</dbReference>
<keyword evidence="2" id="KW-0677">Repeat</keyword>
<dbReference type="AlphaFoldDB" id="A0A182YKJ3"/>
<protein>
    <submittedName>
        <fullName evidence="7">Uncharacterized protein</fullName>
    </submittedName>
</protein>
<feature type="compositionally biased region" description="Basic and acidic residues" evidence="6">
    <location>
        <begin position="297"/>
        <end position="308"/>
    </location>
</feature>
<keyword evidence="8" id="KW-1185">Reference proteome</keyword>
<dbReference type="InterPro" id="IPR012934">
    <property type="entry name" value="Znf_AD"/>
</dbReference>
<evidence type="ECO:0000256" key="3">
    <source>
        <dbReference type="ARBA" id="ARBA00022771"/>
    </source>
</evidence>
<evidence type="ECO:0000256" key="1">
    <source>
        <dbReference type="ARBA" id="ARBA00022723"/>
    </source>
</evidence>
<keyword evidence="4" id="KW-0862">Zinc</keyword>
<dbReference type="InterPro" id="IPR006612">
    <property type="entry name" value="THAP_Znf"/>
</dbReference>
<dbReference type="VEuPathDB" id="VectorBase:ASTEI20_040448"/>
<dbReference type="VEuPathDB" id="VectorBase:ASTE005574"/>
<dbReference type="STRING" id="30069.A0A182YKJ3"/>
<evidence type="ECO:0000256" key="5">
    <source>
        <dbReference type="ARBA" id="ARBA00023125"/>
    </source>
</evidence>
<feature type="region of interest" description="Disordered" evidence="6">
    <location>
        <begin position="289"/>
        <end position="308"/>
    </location>
</feature>
<dbReference type="PROSITE" id="PS00028">
    <property type="entry name" value="ZINC_FINGER_C2H2_1"/>
    <property type="match status" value="3"/>
</dbReference>
<sequence>MEIICIFPKCVPRIPDFVVFPFTRTRQFENWWTSSGWSDVIPLDSLPEKILICEEHFEPELINRRHRVPKLALGALPTRNVECVFKRHGPLKPTAPDLVYCRLCGQKQTCKLDDDRDLLSDLDEIFHYQLHLSDFTTLPTGVCGHCKNLGKTMQTFWKKCSDAQESLKTIFNNEKTRLAYEPPKDASIAPRDKEQESSSVNATQKESIFVHREHFPAECEEIVIDTTKSEVIEEQHFASEYEFESYGEEPPASSTADECDEEIELRESEKQLLSENYAIDYGDDFSSQELPANFSSSDKEEHNDAGKRVEEPTHICEICGNSYKTLNRLKAHLNLHSDARNHQCTVCGHKFKTRRGLTEHVESKHERKSFPCKICGVQYSWKKGLERHMSTTHKGKPMKHVCKICDKAFPVPHKLKQHMIFNYMLTQHKIRVHEIEIEGVKLYKSKKLGD</sequence>
<evidence type="ECO:0000313" key="8">
    <source>
        <dbReference type="Proteomes" id="UP000076408"/>
    </source>
</evidence>
<reference evidence="8" key="1">
    <citation type="journal article" date="2014" name="Genome Biol.">
        <title>Genome analysis of a major urban malaria vector mosquito, Anopheles stephensi.</title>
        <authorList>
            <person name="Jiang X."/>
            <person name="Peery A."/>
            <person name="Hall A.B."/>
            <person name="Sharma A."/>
            <person name="Chen X.G."/>
            <person name="Waterhouse R.M."/>
            <person name="Komissarov A."/>
            <person name="Riehle M.M."/>
            <person name="Shouche Y."/>
            <person name="Sharakhova M.V."/>
            <person name="Lawson D."/>
            <person name="Pakpour N."/>
            <person name="Arensburger P."/>
            <person name="Davidson V.L."/>
            <person name="Eiglmeier K."/>
            <person name="Emrich S."/>
            <person name="George P."/>
            <person name="Kennedy R.C."/>
            <person name="Mane S.P."/>
            <person name="Maslen G."/>
            <person name="Oringanje C."/>
            <person name="Qi Y."/>
            <person name="Settlage R."/>
            <person name="Tojo M."/>
            <person name="Tubio J.M."/>
            <person name="Unger M.F."/>
            <person name="Wang B."/>
            <person name="Vernick K.D."/>
            <person name="Ribeiro J.M."/>
            <person name="James A.A."/>
            <person name="Michel K."/>
            <person name="Riehle M.A."/>
            <person name="Luckhart S."/>
            <person name="Sharakhov I.V."/>
            <person name="Tu Z."/>
        </authorList>
    </citation>
    <scope>NUCLEOTIDE SEQUENCE [LARGE SCALE GENOMIC DNA]</scope>
    <source>
        <strain evidence="8">Indian</strain>
    </source>
</reference>
<accession>A0A182YKJ3</accession>
<dbReference type="GO" id="GO:0008270">
    <property type="term" value="F:zinc ion binding"/>
    <property type="evidence" value="ECO:0007669"/>
    <property type="project" value="UniProtKB-UniRule"/>
</dbReference>
<evidence type="ECO:0000313" key="7">
    <source>
        <dbReference type="EnsemblMetazoa" id="ASTEI08979-PA"/>
    </source>
</evidence>
<reference evidence="7" key="2">
    <citation type="submission" date="2020-05" db="UniProtKB">
        <authorList>
            <consortium name="EnsemblMetazoa"/>
        </authorList>
    </citation>
    <scope>IDENTIFICATION</scope>
    <source>
        <strain evidence="7">Indian</strain>
    </source>
</reference>
<dbReference type="EnsemblMetazoa" id="ASTEI08979-RA">
    <property type="protein sequence ID" value="ASTEI08979-PA"/>
    <property type="gene ID" value="ASTEI08979"/>
</dbReference>
<dbReference type="Gene3D" id="3.30.160.60">
    <property type="entry name" value="Classic Zinc Finger"/>
    <property type="match status" value="2"/>
</dbReference>
<dbReference type="SMART" id="SM00980">
    <property type="entry name" value="THAP"/>
    <property type="match status" value="1"/>
</dbReference>
<proteinExistence type="predicted"/>
<dbReference type="InterPro" id="IPR036236">
    <property type="entry name" value="Znf_C2H2_sf"/>
</dbReference>
<name>A0A182YKJ3_ANOST</name>
<dbReference type="VEuPathDB" id="VectorBase:ASTEI08979"/>
<dbReference type="Pfam" id="PF00096">
    <property type="entry name" value="zf-C2H2"/>
    <property type="match status" value="1"/>
</dbReference>
<organism evidence="7 8">
    <name type="scientific">Anopheles stephensi</name>
    <name type="common">Indo-Pakistan malaria mosquito</name>
    <dbReference type="NCBI Taxonomy" id="30069"/>
    <lineage>
        <taxon>Eukaryota</taxon>
        <taxon>Metazoa</taxon>
        <taxon>Ecdysozoa</taxon>
        <taxon>Arthropoda</taxon>
        <taxon>Hexapoda</taxon>
        <taxon>Insecta</taxon>
        <taxon>Pterygota</taxon>
        <taxon>Neoptera</taxon>
        <taxon>Endopterygota</taxon>
        <taxon>Diptera</taxon>
        <taxon>Nematocera</taxon>
        <taxon>Culicoidea</taxon>
        <taxon>Culicidae</taxon>
        <taxon>Anophelinae</taxon>
        <taxon>Anopheles</taxon>
    </lineage>
</organism>
<keyword evidence="5" id="KW-0238">DNA-binding</keyword>
<dbReference type="GO" id="GO:0000977">
    <property type="term" value="F:RNA polymerase II transcription regulatory region sequence-specific DNA binding"/>
    <property type="evidence" value="ECO:0007669"/>
    <property type="project" value="TreeGrafter"/>
</dbReference>
<feature type="region of interest" description="Disordered" evidence="6">
    <location>
        <begin position="181"/>
        <end position="203"/>
    </location>
</feature>